<feature type="compositionally biased region" description="Basic and acidic residues" evidence="1">
    <location>
        <begin position="96"/>
        <end position="105"/>
    </location>
</feature>
<organism evidence="2 3">
    <name type="scientific">Dibothriocephalus latus</name>
    <name type="common">Fish tapeworm</name>
    <name type="synonym">Diphyllobothrium latum</name>
    <dbReference type="NCBI Taxonomy" id="60516"/>
    <lineage>
        <taxon>Eukaryota</taxon>
        <taxon>Metazoa</taxon>
        <taxon>Spiralia</taxon>
        <taxon>Lophotrochozoa</taxon>
        <taxon>Platyhelminthes</taxon>
        <taxon>Cestoda</taxon>
        <taxon>Eucestoda</taxon>
        <taxon>Diphyllobothriidea</taxon>
        <taxon>Diphyllobothriidae</taxon>
        <taxon>Dibothriocephalus</taxon>
    </lineage>
</organism>
<feature type="compositionally biased region" description="Basic and acidic residues" evidence="1">
    <location>
        <begin position="10"/>
        <end position="19"/>
    </location>
</feature>
<name>A0A3P7M2Q9_DIBLA</name>
<sequence>MMSKSLYENIPEKQSKSEMQRIQSGQREFKNTYVPRGPADATPPAPLCKSRLQLFAPERINNIFRPAVDQTEYAKRVIARPPVATRSVSSSSDSSSRFHREEVQTPHEAASDSNSSERSQCTEAGEVSMEALRCLESRLRQLVMSKEALTSPRDSSSDYDTASVLLTPPEGPTRLSTSSRDGSPTLPQRKTFDTRLPVLKLLESNRYGSNFDEGPVSESNSSASLQDFTYDEVCSEFEAVICVALCLQLIEQAAAAAAASAAVAFLKFHSRRKTSSL</sequence>
<evidence type="ECO:0000313" key="2">
    <source>
        <dbReference type="EMBL" id="VDN12611.1"/>
    </source>
</evidence>
<keyword evidence="3" id="KW-1185">Reference proteome</keyword>
<dbReference type="OrthoDB" id="6287118at2759"/>
<evidence type="ECO:0000313" key="3">
    <source>
        <dbReference type="Proteomes" id="UP000281553"/>
    </source>
</evidence>
<feature type="compositionally biased region" description="Polar residues" evidence="1">
    <location>
        <begin position="111"/>
        <end position="122"/>
    </location>
</feature>
<dbReference type="Proteomes" id="UP000281553">
    <property type="component" value="Unassembled WGS sequence"/>
</dbReference>
<proteinExistence type="predicted"/>
<feature type="region of interest" description="Disordered" evidence="1">
    <location>
        <begin position="1"/>
        <end position="47"/>
    </location>
</feature>
<dbReference type="AlphaFoldDB" id="A0A3P7M2Q9"/>
<feature type="compositionally biased region" description="Polar residues" evidence="1">
    <location>
        <begin position="174"/>
        <end position="188"/>
    </location>
</feature>
<dbReference type="EMBL" id="UYRU01054306">
    <property type="protein sequence ID" value="VDN12611.1"/>
    <property type="molecule type" value="Genomic_DNA"/>
</dbReference>
<accession>A0A3P7M2Q9</accession>
<reference evidence="2 3" key="1">
    <citation type="submission" date="2018-11" db="EMBL/GenBank/DDBJ databases">
        <authorList>
            <consortium name="Pathogen Informatics"/>
        </authorList>
    </citation>
    <scope>NUCLEOTIDE SEQUENCE [LARGE SCALE GENOMIC DNA]</scope>
</reference>
<protein>
    <submittedName>
        <fullName evidence="2">Uncharacterized protein</fullName>
    </submittedName>
</protein>
<evidence type="ECO:0000256" key="1">
    <source>
        <dbReference type="SAM" id="MobiDB-lite"/>
    </source>
</evidence>
<feature type="region of interest" description="Disordered" evidence="1">
    <location>
        <begin position="82"/>
        <end position="125"/>
    </location>
</feature>
<feature type="region of interest" description="Disordered" evidence="1">
    <location>
        <begin position="146"/>
        <end position="190"/>
    </location>
</feature>
<gene>
    <name evidence="2" type="ORF">DILT_LOCUS8442</name>
</gene>